<dbReference type="InterPro" id="IPR027417">
    <property type="entry name" value="P-loop_NTPase"/>
</dbReference>
<organism evidence="1 2">
    <name type="scientific">Nocardia caishijiensis</name>
    <dbReference type="NCBI Taxonomy" id="184756"/>
    <lineage>
        <taxon>Bacteria</taxon>
        <taxon>Bacillati</taxon>
        <taxon>Actinomycetota</taxon>
        <taxon>Actinomycetes</taxon>
        <taxon>Mycobacteriales</taxon>
        <taxon>Nocardiaceae</taxon>
        <taxon>Nocardia</taxon>
    </lineage>
</organism>
<sequence length="912" mass="102580">MADWTAEEIALADLLEDLIRVGIWNVRDWSPYSAICHAVGTTVAEASDTMRILLERRVKLVEPVVPRQRISMLLGLETSLWGKPLTTRRLAIKSKYGEERSSGDEATKATIKRRNRECKLLFARILLSEESEPMPKNRGNPPFYARPVEQGKLLRWIDGNSQIIVLSGDSGNGKSSIAAETLALVDDSITTVKVKIDAASPFGLLKSLGQYVDIGTNVELPQAKSMFCSYVRALPPRSMLLIDNASDWVLIEEMVLWSHRTIITTEEDIVPSDLDHDVIRVESAPEDVAIQIVNWFRPDVAERSAARFVEAIGRKPRIIIDCLGMFNESEMALDDMSECIQDEAARIVEIAGTGSRAVHKLYEKYFERISSQRPRAALLIAMLAHLGQPILPNLVAVLTLNNLSKTYNGEPISEAGLSAALKVLESRHLIEVEHGAIRVHSLTLRLFRPVTEQYRSNVHKAAVEGFNDHQLLHTPQNGPQPTLSTSALNWMSPLFWVAGNLSPDEVDQWQPDRIHLMLSSLRWGLVQIGEFSKFITLVRLYMRLHAEFVALRLHPREVYEWYAALYESGQITGEVAAKHLISLYNSESIMNPGQVSHVFYLQICINNKFREFLGWSRDTIRAFSMNLPEEIPSGSLRTYMHYSGRALEKMDLVRQAERQFGLMFIGFKMEPIEKISIAYRAAICAGKAGLVNRITSWLEEVQKIHDELAIEALVSNETAVLFQLSHGWLARQSAGVDWNSTVFARHRFLCAGTLQFNGGMVRESYETFVEAEALTLWLQFGTTRKISEVEGDGDRYRILSNLFGDIDEPRTANRLGLIRVISAGLRSSFSEPMLEDVRTIMSEADRFQDYRTSCQAVVVAIVICNRLEIAAEDALFEYALAGQRRKYGSVTNDDFADWIAGLISDPAALLLI</sequence>
<dbReference type="SUPFAM" id="SSF52540">
    <property type="entry name" value="P-loop containing nucleoside triphosphate hydrolases"/>
    <property type="match status" value="1"/>
</dbReference>
<dbReference type="Proteomes" id="UP000798951">
    <property type="component" value="Unassembled WGS sequence"/>
</dbReference>
<proteinExistence type="predicted"/>
<evidence type="ECO:0000313" key="2">
    <source>
        <dbReference type="Proteomes" id="UP000798951"/>
    </source>
</evidence>
<keyword evidence="2" id="KW-1185">Reference proteome</keyword>
<comment type="caution">
    <text evidence="1">The sequence shown here is derived from an EMBL/GenBank/DDBJ whole genome shotgun (WGS) entry which is preliminary data.</text>
</comment>
<gene>
    <name evidence="1" type="ORF">FNL39_1196</name>
</gene>
<name>A0ABQ6YE64_9NOCA</name>
<dbReference type="EMBL" id="VMSD01000019">
    <property type="protein sequence ID" value="KAF0835704.1"/>
    <property type="molecule type" value="Genomic_DNA"/>
</dbReference>
<reference evidence="1 2" key="1">
    <citation type="submission" date="2019-07" db="EMBL/GenBank/DDBJ databases">
        <title>Genomic Encyclopedia of Type Strains, Phase IV (KMG-IV): sequencing the most valuable type-strain genomes for metagenomic binning, comparative biology and taxonomic classification.</title>
        <authorList>
            <person name="Goeker M."/>
        </authorList>
    </citation>
    <scope>NUCLEOTIDE SEQUENCE [LARGE SCALE GENOMIC DNA]</scope>
    <source>
        <strain evidence="1 2">DSM 44831</strain>
    </source>
</reference>
<evidence type="ECO:0000313" key="1">
    <source>
        <dbReference type="EMBL" id="KAF0835704.1"/>
    </source>
</evidence>
<protein>
    <recommendedName>
        <fullName evidence="3">NB-ARC domain-containing protein</fullName>
    </recommendedName>
</protein>
<accession>A0ABQ6YE64</accession>
<evidence type="ECO:0008006" key="3">
    <source>
        <dbReference type="Google" id="ProtNLM"/>
    </source>
</evidence>
<dbReference type="RefSeq" id="WP_157102210.1">
    <property type="nucleotide sequence ID" value="NZ_VMSD01000019.1"/>
</dbReference>